<dbReference type="InterPro" id="IPR005720">
    <property type="entry name" value="Dihydroorotate_DH_cat"/>
</dbReference>
<dbReference type="PROSITE" id="PS00912">
    <property type="entry name" value="DHODEHASE_2"/>
    <property type="match status" value="1"/>
</dbReference>
<comment type="similarity">
    <text evidence="4">Belongs to the dihydroorotate dehydrogenase family. Type 2 subfamily.</text>
</comment>
<dbReference type="NCBIfam" id="NF003652">
    <property type="entry name" value="PRK05286.2-5"/>
    <property type="match status" value="1"/>
</dbReference>
<dbReference type="SUPFAM" id="SSF51395">
    <property type="entry name" value="FMN-linked oxidoreductases"/>
    <property type="match status" value="1"/>
</dbReference>
<evidence type="ECO:0000313" key="14">
    <source>
        <dbReference type="EMBL" id="CAG8726391.1"/>
    </source>
</evidence>
<evidence type="ECO:0000313" key="15">
    <source>
        <dbReference type="Proteomes" id="UP000789508"/>
    </source>
</evidence>
<dbReference type="GO" id="GO:0106430">
    <property type="term" value="F:dihydroorotate dehydrogenase (quinone) activity"/>
    <property type="evidence" value="ECO:0007669"/>
    <property type="project" value="UniProtKB-EC"/>
</dbReference>
<evidence type="ECO:0000256" key="3">
    <source>
        <dbReference type="ARBA" id="ARBA00005161"/>
    </source>
</evidence>
<dbReference type="InterPro" id="IPR005719">
    <property type="entry name" value="Dihydroorotate_DH_2"/>
</dbReference>
<dbReference type="AlphaFoldDB" id="A0A9N9NE41"/>
<evidence type="ECO:0000256" key="5">
    <source>
        <dbReference type="ARBA" id="ARBA00012791"/>
    </source>
</evidence>
<dbReference type="PANTHER" id="PTHR48109">
    <property type="entry name" value="DIHYDROOROTATE DEHYDROGENASE (QUINONE), MITOCHONDRIAL-RELATED"/>
    <property type="match status" value="1"/>
</dbReference>
<name>A0A9N9NE41_9GLOM</name>
<keyword evidence="9" id="KW-0560">Oxidoreductase</keyword>
<dbReference type="CDD" id="cd04738">
    <property type="entry name" value="DHOD_2_like"/>
    <property type="match status" value="1"/>
</dbReference>
<evidence type="ECO:0000259" key="13">
    <source>
        <dbReference type="Pfam" id="PF01180"/>
    </source>
</evidence>
<gene>
    <name evidence="14" type="ORF">ALEPTO_LOCUS12455</name>
</gene>
<comment type="pathway">
    <text evidence="3">Pyrimidine metabolism; UMP biosynthesis via de novo pathway; orotate from (S)-dihydroorotate (quinone route): step 1/1.</text>
</comment>
<dbReference type="GO" id="GO:0009220">
    <property type="term" value="P:pyrimidine ribonucleotide biosynthetic process"/>
    <property type="evidence" value="ECO:0007669"/>
    <property type="project" value="TreeGrafter"/>
</dbReference>
<keyword evidence="10" id="KW-0472">Membrane</keyword>
<keyword evidence="7" id="KW-0285">Flavoprotein</keyword>
<comment type="cofactor">
    <cofactor evidence="1">
        <name>FMN</name>
        <dbReference type="ChEBI" id="CHEBI:58210"/>
    </cofactor>
</comment>
<evidence type="ECO:0000256" key="11">
    <source>
        <dbReference type="ARBA" id="ARBA00031623"/>
    </source>
</evidence>
<evidence type="ECO:0000256" key="12">
    <source>
        <dbReference type="ARBA" id="ARBA00048639"/>
    </source>
</evidence>
<evidence type="ECO:0000256" key="1">
    <source>
        <dbReference type="ARBA" id="ARBA00001917"/>
    </source>
</evidence>
<evidence type="ECO:0000256" key="9">
    <source>
        <dbReference type="ARBA" id="ARBA00023002"/>
    </source>
</evidence>
<keyword evidence="8" id="KW-0288">FMN</keyword>
<keyword evidence="15" id="KW-1185">Reference proteome</keyword>
<dbReference type="EMBL" id="CAJVPS010028448">
    <property type="protein sequence ID" value="CAG8726391.1"/>
    <property type="molecule type" value="Genomic_DNA"/>
</dbReference>
<evidence type="ECO:0000256" key="4">
    <source>
        <dbReference type="ARBA" id="ARBA00005359"/>
    </source>
</evidence>
<feature type="non-terminal residue" evidence="14">
    <location>
        <position position="375"/>
    </location>
</feature>
<evidence type="ECO:0000256" key="8">
    <source>
        <dbReference type="ARBA" id="ARBA00022643"/>
    </source>
</evidence>
<dbReference type="PANTHER" id="PTHR48109:SF4">
    <property type="entry name" value="DIHYDROOROTATE DEHYDROGENASE (QUINONE), MITOCHONDRIAL"/>
    <property type="match status" value="1"/>
</dbReference>
<evidence type="ECO:0000256" key="2">
    <source>
        <dbReference type="ARBA" id="ARBA00004370"/>
    </source>
</evidence>
<dbReference type="GO" id="GO:0006207">
    <property type="term" value="P:'de novo' pyrimidine nucleobase biosynthetic process"/>
    <property type="evidence" value="ECO:0007669"/>
    <property type="project" value="InterPro"/>
</dbReference>
<proteinExistence type="inferred from homology"/>
<reference evidence="14" key="1">
    <citation type="submission" date="2021-06" db="EMBL/GenBank/DDBJ databases">
        <authorList>
            <person name="Kallberg Y."/>
            <person name="Tangrot J."/>
            <person name="Rosling A."/>
        </authorList>
    </citation>
    <scope>NUCLEOTIDE SEQUENCE</scope>
    <source>
        <strain evidence="14">FL130A</strain>
    </source>
</reference>
<protein>
    <recommendedName>
        <fullName evidence="6">Dihydroorotate dehydrogenase (quinone), mitochondrial</fullName>
        <ecNumber evidence="5">1.3.5.2</ecNumber>
    </recommendedName>
    <alternativeName>
        <fullName evidence="11">Dihydroorotate oxidase</fullName>
    </alternativeName>
</protein>
<dbReference type="InterPro" id="IPR050074">
    <property type="entry name" value="DHO_dehydrogenase"/>
</dbReference>
<comment type="subcellular location">
    <subcellularLocation>
        <location evidence="2">Membrane</location>
    </subcellularLocation>
</comment>
<evidence type="ECO:0000256" key="6">
    <source>
        <dbReference type="ARBA" id="ARBA00017599"/>
    </source>
</evidence>
<accession>A0A9N9NE41</accession>
<organism evidence="14 15">
    <name type="scientific">Ambispora leptoticha</name>
    <dbReference type="NCBI Taxonomy" id="144679"/>
    <lineage>
        <taxon>Eukaryota</taxon>
        <taxon>Fungi</taxon>
        <taxon>Fungi incertae sedis</taxon>
        <taxon>Mucoromycota</taxon>
        <taxon>Glomeromycotina</taxon>
        <taxon>Glomeromycetes</taxon>
        <taxon>Archaeosporales</taxon>
        <taxon>Ambisporaceae</taxon>
        <taxon>Ambispora</taxon>
    </lineage>
</organism>
<evidence type="ECO:0000256" key="7">
    <source>
        <dbReference type="ARBA" id="ARBA00022630"/>
    </source>
</evidence>
<dbReference type="EC" id="1.3.5.2" evidence="5"/>
<sequence length="375" mass="41110">ILLGALFLEYYSDSRAAIHKYVLMPIIRSTLDAEQAHKFAVWSAKWGLIPRDKVPDDERLVVEVWGKKISNPVGLAAGFDKNGEAVDGMFDLGFGYVEIGISTRLNQRIRRYLYNSAKLHPEETASLLSTSSDGFVSLSDALGTNRSLRKDRLLGINLGKNKTSPPDLVDDYVKGIRRLGKFADVLVVNISSPNTPGLRGLQRRGILENLLKEVIDARNSLNDPKPPLLVKIAPDLSNDELQDIAHAALRSGIDGLIVSNTTISRPETLDSDPLLISETGGMSGPPLKPLALHALRELYKHTQGKLTLVGCGGINDAQDALEYARAGATLVQLYTSFGFDGVGKPREIKDGILRELKGKRWVDVIGEDWKHESKA</sequence>
<dbReference type="InterPro" id="IPR001295">
    <property type="entry name" value="Dihydroorotate_DH_CS"/>
</dbReference>
<dbReference type="OrthoDB" id="14784at2759"/>
<comment type="caution">
    <text evidence="14">The sequence shown here is derived from an EMBL/GenBank/DDBJ whole genome shotgun (WGS) entry which is preliminary data.</text>
</comment>
<feature type="domain" description="Dihydroorotate dehydrogenase catalytic" evidence="13">
    <location>
        <begin position="60"/>
        <end position="355"/>
    </location>
</feature>
<comment type="catalytic activity">
    <reaction evidence="12">
        <text>(S)-dihydroorotate + a quinone = orotate + a quinol</text>
        <dbReference type="Rhea" id="RHEA:30187"/>
        <dbReference type="ChEBI" id="CHEBI:24646"/>
        <dbReference type="ChEBI" id="CHEBI:30839"/>
        <dbReference type="ChEBI" id="CHEBI:30864"/>
        <dbReference type="ChEBI" id="CHEBI:132124"/>
        <dbReference type="EC" id="1.3.5.2"/>
    </reaction>
</comment>
<dbReference type="Proteomes" id="UP000789508">
    <property type="component" value="Unassembled WGS sequence"/>
</dbReference>
<dbReference type="Gene3D" id="3.20.20.70">
    <property type="entry name" value="Aldolase class I"/>
    <property type="match status" value="1"/>
</dbReference>
<dbReference type="GO" id="GO:0005743">
    <property type="term" value="C:mitochondrial inner membrane"/>
    <property type="evidence" value="ECO:0007669"/>
    <property type="project" value="TreeGrafter"/>
</dbReference>
<dbReference type="NCBIfam" id="TIGR01036">
    <property type="entry name" value="pyrD_sub2"/>
    <property type="match status" value="1"/>
</dbReference>
<dbReference type="Pfam" id="PF01180">
    <property type="entry name" value="DHO_dh"/>
    <property type="match status" value="1"/>
</dbReference>
<evidence type="ECO:0000256" key="10">
    <source>
        <dbReference type="ARBA" id="ARBA00023136"/>
    </source>
</evidence>
<dbReference type="InterPro" id="IPR013785">
    <property type="entry name" value="Aldolase_TIM"/>
</dbReference>